<keyword evidence="3" id="KW-0378">Hydrolase</keyword>
<dbReference type="PANTHER" id="PTHR43283">
    <property type="entry name" value="BETA-LACTAMASE-RELATED"/>
    <property type="match status" value="1"/>
</dbReference>
<protein>
    <submittedName>
        <fullName evidence="3">Serine hydrolase</fullName>
    </submittedName>
</protein>
<evidence type="ECO:0000313" key="4">
    <source>
        <dbReference type="Proteomes" id="UP000487350"/>
    </source>
</evidence>
<evidence type="ECO:0000256" key="1">
    <source>
        <dbReference type="SAM" id="SignalP"/>
    </source>
</evidence>
<accession>A0A844B4L2</accession>
<evidence type="ECO:0000259" key="2">
    <source>
        <dbReference type="Pfam" id="PF00144"/>
    </source>
</evidence>
<dbReference type="EMBL" id="WJBU01000004">
    <property type="protein sequence ID" value="MRD46619.1"/>
    <property type="molecule type" value="Genomic_DNA"/>
</dbReference>
<sequence>MNHRIWIVVASLCFFSSLAQAAGETFPKEHWETFATPEEAGFSSDGLRAAREYAARIDTVAAMLVVKGRVVTQWGRNEERFNVHSIRKSIISALYGIAVEQGSVSLDSTLAQLQIDDNEPSLTEAEKLATVRHLLTARSGVYHPALYETPGMAAMRPLRASHAPGTFWYYNNWDFNALGTIYERATATGIFEAFQSKIAGPLQMEDWRRQDGDYFRGRASIHAAYPLRMSARDLARFGLLYLHKGKWGDRQIVPAEWVKQSLTSYSDVGFAGGYGYLWWIAVNGRHLPFVNLPEGSFSAQGAGGHYVLVIPAMDLVFVHRVNTDIRGNDVNARQFGELVRLVLGARRGR</sequence>
<evidence type="ECO:0000313" key="3">
    <source>
        <dbReference type="EMBL" id="MRD46619.1"/>
    </source>
</evidence>
<dbReference type="Gene3D" id="3.40.710.10">
    <property type="entry name" value="DD-peptidase/beta-lactamase superfamily"/>
    <property type="match status" value="1"/>
</dbReference>
<dbReference type="GO" id="GO:0016787">
    <property type="term" value="F:hydrolase activity"/>
    <property type="evidence" value="ECO:0007669"/>
    <property type="project" value="UniProtKB-KW"/>
</dbReference>
<dbReference type="PANTHER" id="PTHR43283:SF7">
    <property type="entry name" value="BETA-LACTAMASE-RELATED DOMAIN-CONTAINING PROTEIN"/>
    <property type="match status" value="1"/>
</dbReference>
<reference evidence="3 4" key="1">
    <citation type="submission" date="2019-11" db="EMBL/GenBank/DDBJ databases">
        <title>Caenimonas koreensis gen. nov., sp. nov., isolated from activated sludge.</title>
        <authorList>
            <person name="Seung H.R."/>
        </authorList>
    </citation>
    <scope>NUCLEOTIDE SEQUENCE [LARGE SCALE GENOMIC DNA]</scope>
    <source>
        <strain evidence="3 4">EMB320</strain>
    </source>
</reference>
<feature type="signal peptide" evidence="1">
    <location>
        <begin position="1"/>
        <end position="21"/>
    </location>
</feature>
<name>A0A844B4L2_9BURK</name>
<dbReference type="RefSeq" id="WP_153583962.1">
    <property type="nucleotide sequence ID" value="NZ_WJBU01000004.1"/>
</dbReference>
<dbReference type="InterPro" id="IPR050789">
    <property type="entry name" value="Diverse_Enzym_Activities"/>
</dbReference>
<dbReference type="OrthoDB" id="8582986at2"/>
<feature type="chain" id="PRO_5032991815" evidence="1">
    <location>
        <begin position="22"/>
        <end position="349"/>
    </location>
</feature>
<dbReference type="Pfam" id="PF00144">
    <property type="entry name" value="Beta-lactamase"/>
    <property type="match status" value="1"/>
</dbReference>
<feature type="domain" description="Beta-lactamase-related" evidence="2">
    <location>
        <begin position="50"/>
        <end position="326"/>
    </location>
</feature>
<dbReference type="InterPro" id="IPR001466">
    <property type="entry name" value="Beta-lactam-related"/>
</dbReference>
<dbReference type="SUPFAM" id="SSF56601">
    <property type="entry name" value="beta-lactamase/transpeptidase-like"/>
    <property type="match status" value="1"/>
</dbReference>
<dbReference type="Proteomes" id="UP000487350">
    <property type="component" value="Unassembled WGS sequence"/>
</dbReference>
<proteinExistence type="predicted"/>
<keyword evidence="1" id="KW-0732">Signal</keyword>
<gene>
    <name evidence="3" type="ORF">GHT07_04980</name>
</gene>
<dbReference type="InterPro" id="IPR012338">
    <property type="entry name" value="Beta-lactam/transpept-like"/>
</dbReference>
<organism evidence="3 4">
    <name type="scientific">Caenimonas koreensis DSM 17982</name>
    <dbReference type="NCBI Taxonomy" id="1121255"/>
    <lineage>
        <taxon>Bacteria</taxon>
        <taxon>Pseudomonadati</taxon>
        <taxon>Pseudomonadota</taxon>
        <taxon>Betaproteobacteria</taxon>
        <taxon>Burkholderiales</taxon>
        <taxon>Comamonadaceae</taxon>
        <taxon>Caenimonas</taxon>
    </lineage>
</organism>
<dbReference type="AlphaFoldDB" id="A0A844B4L2"/>
<keyword evidence="4" id="KW-1185">Reference proteome</keyword>
<comment type="caution">
    <text evidence="3">The sequence shown here is derived from an EMBL/GenBank/DDBJ whole genome shotgun (WGS) entry which is preliminary data.</text>
</comment>